<dbReference type="Pfam" id="PF06541">
    <property type="entry name" value="ABC_trans_CmpB"/>
    <property type="match status" value="1"/>
</dbReference>
<evidence type="ECO:0000256" key="1">
    <source>
        <dbReference type="SAM" id="Coils"/>
    </source>
</evidence>
<evidence type="ECO:0000313" key="4">
    <source>
        <dbReference type="EMBL" id="HIT41957.1"/>
    </source>
</evidence>
<protein>
    <recommendedName>
        <fullName evidence="6">ABC transporter permease</fullName>
    </recommendedName>
</protein>
<evidence type="ECO:0000256" key="2">
    <source>
        <dbReference type="SAM" id="MobiDB-lite"/>
    </source>
</evidence>
<dbReference type="InterPro" id="IPR010540">
    <property type="entry name" value="CmpB_TMEM229"/>
</dbReference>
<evidence type="ECO:0008006" key="6">
    <source>
        <dbReference type="Google" id="ProtNLM"/>
    </source>
</evidence>
<reference evidence="4" key="1">
    <citation type="submission" date="2020-10" db="EMBL/GenBank/DDBJ databases">
        <authorList>
            <person name="Gilroy R."/>
        </authorList>
    </citation>
    <scope>NUCLEOTIDE SEQUENCE</scope>
    <source>
        <strain evidence="4">CHK123-3438</strain>
    </source>
</reference>
<keyword evidence="3" id="KW-0472">Membrane</keyword>
<keyword evidence="3" id="KW-1133">Transmembrane helix</keyword>
<dbReference type="EMBL" id="DVKS01000132">
    <property type="protein sequence ID" value="HIT41957.1"/>
    <property type="molecule type" value="Genomic_DNA"/>
</dbReference>
<feature type="region of interest" description="Disordered" evidence="2">
    <location>
        <begin position="341"/>
        <end position="364"/>
    </location>
</feature>
<evidence type="ECO:0000256" key="3">
    <source>
        <dbReference type="SAM" id="Phobius"/>
    </source>
</evidence>
<accession>A0A9D1GIX0</accession>
<comment type="caution">
    <text evidence="4">The sequence shown here is derived from an EMBL/GenBank/DDBJ whole genome shotgun (WGS) entry which is preliminary data.</text>
</comment>
<keyword evidence="1" id="KW-0175">Coiled coil</keyword>
<feature type="transmembrane region" description="Helical" evidence="3">
    <location>
        <begin position="6"/>
        <end position="28"/>
    </location>
</feature>
<keyword evidence="3" id="KW-0812">Transmembrane</keyword>
<proteinExistence type="predicted"/>
<feature type="transmembrane region" description="Helical" evidence="3">
    <location>
        <begin position="40"/>
        <end position="63"/>
    </location>
</feature>
<feature type="transmembrane region" description="Helical" evidence="3">
    <location>
        <begin position="110"/>
        <end position="131"/>
    </location>
</feature>
<feature type="transmembrane region" description="Helical" evidence="3">
    <location>
        <begin position="137"/>
        <end position="159"/>
    </location>
</feature>
<feature type="transmembrane region" description="Helical" evidence="3">
    <location>
        <begin position="69"/>
        <end position="89"/>
    </location>
</feature>
<dbReference type="Proteomes" id="UP000886860">
    <property type="component" value="Unassembled WGS sequence"/>
</dbReference>
<name>A0A9D1GIX0_9FIRM</name>
<evidence type="ECO:0000313" key="5">
    <source>
        <dbReference type="Proteomes" id="UP000886860"/>
    </source>
</evidence>
<dbReference type="AlphaFoldDB" id="A0A9D1GIX0"/>
<gene>
    <name evidence="4" type="ORF">IAB60_07680</name>
</gene>
<sequence length="364" mass="41061">MYEYRWYQWLLFFYIYCFAGWIFESAYVSIKERRLVNRGFLRLPLLPLYGTGAVMMLLVSLPIQDHLVLVYIAGVGAATLLEYVTGWAMEGLFKVRYWDYSNQRFNVNGYICLSSSIVWGFLTILLTEVIHKPVERLVLGLSMGTAIGLAAAISILFAADAVESFRAALDLGRALEAVTRMKGDLEELQLQLALLKGQLRDQTSEKVQMAQEETLLRAAELKASVAARMNGMRGAAPLRAVEATAAVIGELKDEAAARLEELRSGKAGLLGLGDLKEAAAERQQALLDKLDALKRRTEELGIRHDELRKGISPFKRFYLRGILRGNPTAVSRKYKEALEEIQRDIRNTRRRKTDGTEDSRDRKH</sequence>
<organism evidence="4 5">
    <name type="scientific">Candidatus Caccovicinus merdipullorum</name>
    <dbReference type="NCBI Taxonomy" id="2840724"/>
    <lineage>
        <taxon>Bacteria</taxon>
        <taxon>Bacillati</taxon>
        <taxon>Bacillota</taxon>
        <taxon>Clostridia</taxon>
        <taxon>Eubacteriales</taxon>
        <taxon>Candidatus Caccovicinus</taxon>
    </lineage>
</organism>
<reference evidence="4" key="2">
    <citation type="journal article" date="2021" name="PeerJ">
        <title>Extensive microbial diversity within the chicken gut microbiome revealed by metagenomics and culture.</title>
        <authorList>
            <person name="Gilroy R."/>
            <person name="Ravi A."/>
            <person name="Getino M."/>
            <person name="Pursley I."/>
            <person name="Horton D.L."/>
            <person name="Alikhan N.F."/>
            <person name="Baker D."/>
            <person name="Gharbi K."/>
            <person name="Hall N."/>
            <person name="Watson M."/>
            <person name="Adriaenssens E.M."/>
            <person name="Foster-Nyarko E."/>
            <person name="Jarju S."/>
            <person name="Secka A."/>
            <person name="Antonio M."/>
            <person name="Oren A."/>
            <person name="Chaudhuri R.R."/>
            <person name="La Ragione R."/>
            <person name="Hildebrand F."/>
            <person name="Pallen M.J."/>
        </authorList>
    </citation>
    <scope>NUCLEOTIDE SEQUENCE</scope>
    <source>
        <strain evidence="4">CHK123-3438</strain>
    </source>
</reference>
<feature type="coiled-coil region" evidence="1">
    <location>
        <begin position="171"/>
        <end position="205"/>
    </location>
</feature>